<protein>
    <submittedName>
        <fullName evidence="1">Uncharacterized protein</fullName>
    </submittedName>
</protein>
<organism evidence="1 2">
    <name type="scientific">Vespula maculifrons</name>
    <name type="common">Eastern yellow jacket</name>
    <name type="synonym">Wasp</name>
    <dbReference type="NCBI Taxonomy" id="7453"/>
    <lineage>
        <taxon>Eukaryota</taxon>
        <taxon>Metazoa</taxon>
        <taxon>Ecdysozoa</taxon>
        <taxon>Arthropoda</taxon>
        <taxon>Hexapoda</taxon>
        <taxon>Insecta</taxon>
        <taxon>Pterygota</taxon>
        <taxon>Neoptera</taxon>
        <taxon>Endopterygota</taxon>
        <taxon>Hymenoptera</taxon>
        <taxon>Apocrita</taxon>
        <taxon>Aculeata</taxon>
        <taxon>Vespoidea</taxon>
        <taxon>Vespidae</taxon>
        <taxon>Vespinae</taxon>
        <taxon>Vespula</taxon>
    </lineage>
</organism>
<keyword evidence="2" id="KW-1185">Reference proteome</keyword>
<dbReference type="EMBL" id="JAYRBN010000100">
    <property type="protein sequence ID" value="KAL2728347.1"/>
    <property type="molecule type" value="Genomic_DNA"/>
</dbReference>
<gene>
    <name evidence="1" type="ORF">V1477_017623</name>
</gene>
<reference evidence="1 2" key="1">
    <citation type="journal article" date="2024" name="Ann. Entomol. Soc. Am.">
        <title>Genomic analyses of the southern and eastern yellowjacket wasps (Hymenoptera: Vespidae) reveal evolutionary signatures of social life.</title>
        <authorList>
            <person name="Catto M.A."/>
            <person name="Caine P.B."/>
            <person name="Orr S.E."/>
            <person name="Hunt B.G."/>
            <person name="Goodisman M.A.D."/>
        </authorList>
    </citation>
    <scope>NUCLEOTIDE SEQUENCE [LARGE SCALE GENOMIC DNA]</scope>
    <source>
        <strain evidence="1">232</strain>
        <tissue evidence="1">Head and thorax</tissue>
    </source>
</reference>
<comment type="caution">
    <text evidence="1">The sequence shown here is derived from an EMBL/GenBank/DDBJ whole genome shotgun (WGS) entry which is preliminary data.</text>
</comment>
<name>A0ABD2B6K6_VESMC</name>
<evidence type="ECO:0000313" key="2">
    <source>
        <dbReference type="Proteomes" id="UP001607303"/>
    </source>
</evidence>
<proteinExistence type="predicted"/>
<dbReference type="AlphaFoldDB" id="A0ABD2B6K6"/>
<dbReference type="Proteomes" id="UP001607303">
    <property type="component" value="Unassembled WGS sequence"/>
</dbReference>
<evidence type="ECO:0000313" key="1">
    <source>
        <dbReference type="EMBL" id="KAL2728347.1"/>
    </source>
</evidence>
<accession>A0ABD2B6K6</accession>
<sequence>MAREESHRVTVTVIIDRSIEILHRCYYFRRFYSINKDKAIAIAMDYQSRIHVKKKSNLVLSKELLVDGYLSL</sequence>